<evidence type="ECO:0000313" key="2">
    <source>
        <dbReference type="EMBL" id="KYQ57062.1"/>
    </source>
</evidence>
<reference evidence="2 3" key="1">
    <citation type="submission" date="2015-09" db="EMBL/GenBank/DDBJ databases">
        <title>Trachymyrmex zeteki WGS genome.</title>
        <authorList>
            <person name="Nygaard S."/>
            <person name="Hu H."/>
            <person name="Boomsma J."/>
            <person name="Zhang G."/>
        </authorList>
    </citation>
    <scope>NUCLEOTIDE SEQUENCE [LARGE SCALE GENOMIC DNA]</scope>
    <source>
        <strain evidence="2">Tzet28-1</strain>
        <tissue evidence="2">Whole body</tissue>
    </source>
</reference>
<organism evidence="2 3">
    <name type="scientific">Mycetomoellerius zeteki</name>
    <dbReference type="NCBI Taxonomy" id="64791"/>
    <lineage>
        <taxon>Eukaryota</taxon>
        <taxon>Metazoa</taxon>
        <taxon>Ecdysozoa</taxon>
        <taxon>Arthropoda</taxon>
        <taxon>Hexapoda</taxon>
        <taxon>Insecta</taxon>
        <taxon>Pterygota</taxon>
        <taxon>Neoptera</taxon>
        <taxon>Endopterygota</taxon>
        <taxon>Hymenoptera</taxon>
        <taxon>Apocrita</taxon>
        <taxon>Aculeata</taxon>
        <taxon>Formicoidea</taxon>
        <taxon>Formicidae</taxon>
        <taxon>Myrmicinae</taxon>
        <taxon>Mycetomoellerius</taxon>
    </lineage>
</organism>
<accession>A0A151X9L8</accession>
<sequence>MTRSNPVTRRPEHRRKSGLKDAKEETSLNKDHACGKREKEESKSARRLFLDIVDPEQRDLLSRLERTHLANAVDFVARRHAEEERNTDTSIGEVKRAGALLMESGSE</sequence>
<gene>
    <name evidence="2" type="ORF">ALC60_04050</name>
</gene>
<dbReference type="Proteomes" id="UP000075809">
    <property type="component" value="Unassembled WGS sequence"/>
</dbReference>
<dbReference type="EMBL" id="KQ982373">
    <property type="protein sequence ID" value="KYQ57062.1"/>
    <property type="molecule type" value="Genomic_DNA"/>
</dbReference>
<dbReference type="AlphaFoldDB" id="A0A151X9L8"/>
<feature type="compositionally biased region" description="Basic and acidic residues" evidence="1">
    <location>
        <begin position="18"/>
        <end position="41"/>
    </location>
</feature>
<protein>
    <submittedName>
        <fullName evidence="2">Uncharacterized protein</fullName>
    </submittedName>
</protein>
<evidence type="ECO:0000256" key="1">
    <source>
        <dbReference type="SAM" id="MobiDB-lite"/>
    </source>
</evidence>
<keyword evidence="3" id="KW-1185">Reference proteome</keyword>
<proteinExistence type="predicted"/>
<feature type="region of interest" description="Disordered" evidence="1">
    <location>
        <begin position="1"/>
        <end position="41"/>
    </location>
</feature>
<name>A0A151X9L8_9HYME</name>
<feature type="region of interest" description="Disordered" evidence="1">
    <location>
        <begin position="81"/>
        <end position="107"/>
    </location>
</feature>
<evidence type="ECO:0000313" key="3">
    <source>
        <dbReference type="Proteomes" id="UP000075809"/>
    </source>
</evidence>